<dbReference type="PANTHER" id="PTHR42989">
    <property type="entry name" value="HYDROGENASE-4 COMPONENT I"/>
    <property type="match status" value="1"/>
</dbReference>
<feature type="region of interest" description="Disordered" evidence="8">
    <location>
        <begin position="166"/>
        <end position="218"/>
    </location>
</feature>
<evidence type="ECO:0000256" key="2">
    <source>
        <dbReference type="ARBA" id="ARBA00009173"/>
    </source>
</evidence>
<dbReference type="SUPFAM" id="SSF56770">
    <property type="entry name" value="HydA/Nqo6-like"/>
    <property type="match status" value="1"/>
</dbReference>
<organism evidence="10">
    <name type="scientific">Flexilinea flocculi</name>
    <dbReference type="NCBI Taxonomy" id="1678840"/>
    <lineage>
        <taxon>Bacteria</taxon>
        <taxon>Bacillati</taxon>
        <taxon>Chloroflexota</taxon>
        <taxon>Anaerolineae</taxon>
        <taxon>Anaerolineales</taxon>
        <taxon>Anaerolineaceae</taxon>
        <taxon>Flexilinea</taxon>
    </lineage>
</organism>
<evidence type="ECO:0000256" key="5">
    <source>
        <dbReference type="ARBA" id="ARBA00023004"/>
    </source>
</evidence>
<proteinExistence type="inferred from homology"/>
<evidence type="ECO:0000256" key="3">
    <source>
        <dbReference type="ARBA" id="ARBA00022485"/>
    </source>
</evidence>
<feature type="domain" description="NADH:ubiquinone oxidoreductase-like 20kDa subunit" evidence="9">
    <location>
        <begin position="46"/>
        <end position="156"/>
    </location>
</feature>
<dbReference type="OrthoDB" id="9786737at2"/>
<dbReference type="GO" id="GO:0046872">
    <property type="term" value="F:metal ion binding"/>
    <property type="evidence" value="ECO:0007669"/>
    <property type="project" value="UniProtKB-KW"/>
</dbReference>
<dbReference type="PANTHER" id="PTHR42989:SF1">
    <property type="entry name" value="FORMATE HYDROGENLYASE SUBUNIT 7-RELATED"/>
    <property type="match status" value="1"/>
</dbReference>
<keyword evidence="3 7" id="KW-0004">4Fe-4S</keyword>
<comment type="cofactor">
    <cofactor evidence="1">
        <name>[4Fe-4S] cluster</name>
        <dbReference type="ChEBI" id="CHEBI:49883"/>
    </cofactor>
</comment>
<dbReference type="GO" id="GO:0051539">
    <property type="term" value="F:4 iron, 4 sulfur cluster binding"/>
    <property type="evidence" value="ECO:0007669"/>
    <property type="project" value="UniProtKB-KW"/>
</dbReference>
<evidence type="ECO:0000256" key="7">
    <source>
        <dbReference type="RuleBase" id="RU004464"/>
    </source>
</evidence>
<dbReference type="GO" id="GO:0048038">
    <property type="term" value="F:quinone binding"/>
    <property type="evidence" value="ECO:0007669"/>
    <property type="project" value="InterPro"/>
</dbReference>
<name>A0A0S7BUV1_9CHLR</name>
<keyword evidence="5 7" id="KW-0408">Iron</keyword>
<sequence length="218" mass="23560">MEENIEEITINPESSDKSIIDSVVDKIRSWSRINSPWAIHYNSGSCNGCDIELLTLVTPRYDVERLGIKLQGSPRHADVLIVTGAVTFQSKDRLIRIYNQMPEPKFVIALGSCGISGGVFHDCYCVEGGVADVIPVDVFVPGCPPRPEAMINGVATLLAKIKAGNSKKESSGPTIFAMPEIPVEPAETTSANEPSQKTSLEPSSVSEENQNTSKGENQ</sequence>
<evidence type="ECO:0000256" key="4">
    <source>
        <dbReference type="ARBA" id="ARBA00022723"/>
    </source>
</evidence>
<keyword evidence="4 7" id="KW-0479">Metal-binding</keyword>
<keyword evidence="6 7" id="KW-0411">Iron-sulfur</keyword>
<keyword evidence="11" id="KW-1185">Reference proteome</keyword>
<keyword evidence="7" id="KW-0520">NAD</keyword>
<dbReference type="InterPro" id="IPR006138">
    <property type="entry name" value="NADH_UQ_OxRdtase_20Kd_su"/>
</dbReference>
<dbReference type="Gene3D" id="3.40.50.12280">
    <property type="match status" value="1"/>
</dbReference>
<dbReference type="Proteomes" id="UP000053370">
    <property type="component" value="Unassembled WGS sequence"/>
</dbReference>
<protein>
    <submittedName>
        <fullName evidence="10">NADH-quinone oxidoreductase, B subunit</fullName>
    </submittedName>
</protein>
<evidence type="ECO:0000259" key="9">
    <source>
        <dbReference type="Pfam" id="PF01058"/>
    </source>
</evidence>
<evidence type="ECO:0000313" key="10">
    <source>
        <dbReference type="EMBL" id="GAP41534.1"/>
    </source>
</evidence>
<accession>A0A0S7BUV1</accession>
<dbReference type="GO" id="GO:0008137">
    <property type="term" value="F:NADH dehydrogenase (ubiquinone) activity"/>
    <property type="evidence" value="ECO:0007669"/>
    <property type="project" value="InterPro"/>
</dbReference>
<evidence type="ECO:0000256" key="8">
    <source>
        <dbReference type="SAM" id="MobiDB-lite"/>
    </source>
</evidence>
<dbReference type="InterPro" id="IPR052375">
    <property type="entry name" value="Complex_I_20kDa-like"/>
</dbReference>
<dbReference type="AlphaFoldDB" id="A0A0S7BUV1"/>
<evidence type="ECO:0000256" key="6">
    <source>
        <dbReference type="ARBA" id="ARBA00023014"/>
    </source>
</evidence>
<dbReference type="EMBL" id="DF968181">
    <property type="protein sequence ID" value="GAP41534.1"/>
    <property type="molecule type" value="Genomic_DNA"/>
</dbReference>
<dbReference type="InterPro" id="IPR006137">
    <property type="entry name" value="NADH_UbQ_OxRdtase-like_20kDa"/>
</dbReference>
<evidence type="ECO:0000313" key="11">
    <source>
        <dbReference type="Proteomes" id="UP000053370"/>
    </source>
</evidence>
<dbReference type="STRING" id="1678840.ATC1_131526"/>
<dbReference type="NCBIfam" id="TIGR01957">
    <property type="entry name" value="nuoB_fam"/>
    <property type="match status" value="1"/>
</dbReference>
<dbReference type="RefSeq" id="WP_082174794.1">
    <property type="nucleotide sequence ID" value="NZ_DF968181.1"/>
</dbReference>
<reference evidence="10" key="1">
    <citation type="journal article" date="2015" name="Genome Announc.">
        <title>Draft Genome Sequence of Anaerolineae Strain TC1, a Novel Isolate from a Methanogenic Wastewater Treatment System.</title>
        <authorList>
            <person name="Matsuura N."/>
            <person name="Tourlousse D.M."/>
            <person name="Sun L."/>
            <person name="Toyonaga M."/>
            <person name="Kuroda K."/>
            <person name="Ohashi A."/>
            <person name="Cruz R."/>
            <person name="Yamaguchi T."/>
            <person name="Sekiguchi Y."/>
        </authorList>
    </citation>
    <scope>NUCLEOTIDE SEQUENCE [LARGE SCALE GENOMIC DNA]</scope>
    <source>
        <strain evidence="10">TC1</strain>
    </source>
</reference>
<gene>
    <name evidence="10" type="ORF">ATC1_131526</name>
</gene>
<comment type="similarity">
    <text evidence="2 7">Belongs to the complex I 20 kDa subunit family.</text>
</comment>
<dbReference type="Pfam" id="PF01058">
    <property type="entry name" value="Oxidored_q6"/>
    <property type="match status" value="1"/>
</dbReference>
<dbReference type="NCBIfam" id="NF005012">
    <property type="entry name" value="PRK06411.1"/>
    <property type="match status" value="1"/>
</dbReference>
<feature type="compositionally biased region" description="Polar residues" evidence="8">
    <location>
        <begin position="187"/>
        <end position="218"/>
    </location>
</feature>
<evidence type="ECO:0000256" key="1">
    <source>
        <dbReference type="ARBA" id="ARBA00001966"/>
    </source>
</evidence>